<dbReference type="EMBL" id="VXIV02000464">
    <property type="protein sequence ID" value="KAF6038140.1"/>
    <property type="molecule type" value="Genomic_DNA"/>
</dbReference>
<evidence type="ECO:0000313" key="12">
    <source>
        <dbReference type="Proteomes" id="UP000593567"/>
    </source>
</evidence>
<reference evidence="11" key="1">
    <citation type="submission" date="2020-06" db="EMBL/GenBank/DDBJ databases">
        <title>Draft genome of Bugula neritina, a colonial animal packing powerful symbionts and potential medicines.</title>
        <authorList>
            <person name="Rayko M."/>
        </authorList>
    </citation>
    <scope>NUCLEOTIDE SEQUENCE [LARGE SCALE GENOMIC DNA]</scope>
    <source>
        <strain evidence="11">Kwan_BN1</strain>
    </source>
</reference>
<keyword evidence="8" id="KW-0472">Membrane</keyword>
<organism evidence="11 12">
    <name type="scientific">Bugula neritina</name>
    <name type="common">Brown bryozoan</name>
    <name type="synonym">Sertularia neritina</name>
    <dbReference type="NCBI Taxonomy" id="10212"/>
    <lineage>
        <taxon>Eukaryota</taxon>
        <taxon>Metazoa</taxon>
        <taxon>Spiralia</taxon>
        <taxon>Lophotrochozoa</taxon>
        <taxon>Bryozoa</taxon>
        <taxon>Gymnolaemata</taxon>
        <taxon>Cheilostomatida</taxon>
        <taxon>Flustrina</taxon>
        <taxon>Buguloidea</taxon>
        <taxon>Bugulidae</taxon>
        <taxon>Bugula</taxon>
    </lineage>
</organism>
<evidence type="ECO:0000256" key="7">
    <source>
        <dbReference type="ARBA" id="ARBA00022989"/>
    </source>
</evidence>
<comment type="caution">
    <text evidence="11">The sequence shown here is derived from an EMBL/GenBank/DDBJ whole genome shotgun (WGS) entry which is preliminary data.</text>
</comment>
<dbReference type="Proteomes" id="UP000593567">
    <property type="component" value="Unassembled WGS sequence"/>
</dbReference>
<evidence type="ECO:0000256" key="5">
    <source>
        <dbReference type="ARBA" id="ARBA00022692"/>
    </source>
</evidence>
<comment type="subcellular location">
    <subcellularLocation>
        <location evidence="9">Endomembrane system</location>
        <topology evidence="9">Single-pass membrane protein</topology>
    </subcellularLocation>
    <subcellularLocation>
        <location evidence="1">Membrane</location>
        <topology evidence="1">Single-pass type II membrane protein</topology>
    </subcellularLocation>
</comment>
<evidence type="ECO:0000256" key="6">
    <source>
        <dbReference type="ARBA" id="ARBA00022968"/>
    </source>
</evidence>
<dbReference type="OrthoDB" id="8959630at2759"/>
<dbReference type="GO" id="GO:0016020">
    <property type="term" value="C:membrane"/>
    <property type="evidence" value="ECO:0007669"/>
    <property type="project" value="UniProtKB-SubCell"/>
</dbReference>
<dbReference type="Pfam" id="PF02434">
    <property type="entry name" value="Fringe"/>
    <property type="match status" value="1"/>
</dbReference>
<dbReference type="AlphaFoldDB" id="A0A7J7KHJ3"/>
<keyword evidence="7" id="KW-1133">Transmembrane helix</keyword>
<evidence type="ECO:0000259" key="10">
    <source>
        <dbReference type="Pfam" id="PF02434"/>
    </source>
</evidence>
<dbReference type="PANTHER" id="PTHR10811">
    <property type="entry name" value="FRINGE-RELATED"/>
    <property type="match status" value="1"/>
</dbReference>
<keyword evidence="3" id="KW-0328">Glycosyltransferase</keyword>
<evidence type="ECO:0000256" key="3">
    <source>
        <dbReference type="ARBA" id="ARBA00022676"/>
    </source>
</evidence>
<evidence type="ECO:0000256" key="8">
    <source>
        <dbReference type="ARBA" id="ARBA00023136"/>
    </source>
</evidence>
<dbReference type="GO" id="GO:0012505">
    <property type="term" value="C:endomembrane system"/>
    <property type="evidence" value="ECO:0007669"/>
    <property type="project" value="UniProtKB-SubCell"/>
</dbReference>
<sequence>MNIKYRKMSPSVVKSLVSLLVCLALLKAANLLFYGSSEDGPRDQARVLRCSQPWHIFPTRAYGVDKDSPRYKLNLSIGVNQLNKYLYSREQLAAPNLAAGSLYIEDVFLAIKSTHNNHWSRIQLLLETWVPMAKTSVYILTDGDDPSLAANFGNGSRYVNTKCGASHKDKDLMCKLQVMYDLYMSKIEQYKWFCSVDDDTYINIPNFVKMLREYDHDKDWYIGKPSLNHIYSVKEYQLCDLFLLVSLKHMSCFRNGEFIKRGEAINNPDDTAIGYVCNYLLGVPLTSIPEMHSHLEPMWQIDPLDYHKQISISWGEVVASKVIVIPNRLSIRDEIPQFPVSVDPTRAYTFHCHLFPKSDSCRKIQDKLGALPDA</sequence>
<keyword evidence="6" id="KW-0735">Signal-anchor</keyword>
<comment type="similarity">
    <text evidence="2">Belongs to the glycosyltransferase 31 family.</text>
</comment>
<keyword evidence="4" id="KW-0808">Transferase</keyword>
<dbReference type="InterPro" id="IPR003378">
    <property type="entry name" value="Fringe-like_glycosylTrfase"/>
</dbReference>
<feature type="domain" description="Fringe-like glycosyltransferase" evidence="10">
    <location>
        <begin position="103"/>
        <end position="329"/>
    </location>
</feature>
<evidence type="ECO:0000256" key="4">
    <source>
        <dbReference type="ARBA" id="ARBA00022679"/>
    </source>
</evidence>
<protein>
    <submittedName>
        <fullName evidence="11">MFNG</fullName>
    </submittedName>
</protein>
<name>A0A7J7KHJ3_BUGNE</name>
<evidence type="ECO:0000256" key="9">
    <source>
        <dbReference type="ARBA" id="ARBA00037847"/>
    </source>
</evidence>
<dbReference type="Gene3D" id="3.90.550.50">
    <property type="match status" value="1"/>
</dbReference>
<gene>
    <name evidence="11" type="ORF">EB796_003549</name>
</gene>
<dbReference type="GO" id="GO:0016757">
    <property type="term" value="F:glycosyltransferase activity"/>
    <property type="evidence" value="ECO:0007669"/>
    <property type="project" value="UniProtKB-KW"/>
</dbReference>
<evidence type="ECO:0000256" key="1">
    <source>
        <dbReference type="ARBA" id="ARBA00004606"/>
    </source>
</evidence>
<proteinExistence type="inferred from homology"/>
<evidence type="ECO:0000313" key="11">
    <source>
        <dbReference type="EMBL" id="KAF6038140.1"/>
    </source>
</evidence>
<keyword evidence="5" id="KW-0812">Transmembrane</keyword>
<evidence type="ECO:0000256" key="2">
    <source>
        <dbReference type="ARBA" id="ARBA00008661"/>
    </source>
</evidence>
<accession>A0A7J7KHJ3</accession>
<keyword evidence="12" id="KW-1185">Reference proteome</keyword>